<dbReference type="InterPro" id="IPR035965">
    <property type="entry name" value="PAS-like_dom_sf"/>
</dbReference>
<dbReference type="InterPro" id="IPR058245">
    <property type="entry name" value="NreC/VraR/RcsB-like_REC"/>
</dbReference>
<evidence type="ECO:0000313" key="7">
    <source>
        <dbReference type="Proteomes" id="UP000826709"/>
    </source>
</evidence>
<evidence type="ECO:0000313" key="6">
    <source>
        <dbReference type="EMBL" id="QYZ79298.1"/>
    </source>
</evidence>
<dbReference type="SMART" id="SM00387">
    <property type="entry name" value="HATPase_c"/>
    <property type="match status" value="1"/>
</dbReference>
<dbReference type="InterPro" id="IPR013656">
    <property type="entry name" value="PAS_4"/>
</dbReference>
<reference evidence="6" key="2">
    <citation type="submission" date="2019-03" db="EMBL/GenBank/DDBJ databases">
        <authorList>
            <person name="Chen S.-C."/>
            <person name="Wu S.-Y."/>
            <person name="Lai M.-C."/>
        </authorList>
    </citation>
    <scope>NUCLEOTIDE SEQUENCE</scope>
    <source>
        <strain evidence="6">ML15</strain>
    </source>
</reference>
<dbReference type="InterPro" id="IPR003594">
    <property type="entry name" value="HATPase_dom"/>
</dbReference>
<dbReference type="PANTHER" id="PTHR43065">
    <property type="entry name" value="SENSOR HISTIDINE KINASE"/>
    <property type="match status" value="1"/>
</dbReference>
<dbReference type="SMART" id="SM00448">
    <property type="entry name" value="REC"/>
    <property type="match status" value="1"/>
</dbReference>
<dbReference type="SUPFAM" id="SSF55874">
    <property type="entry name" value="ATPase domain of HSP90 chaperone/DNA topoisomerase II/histidine kinase"/>
    <property type="match status" value="1"/>
</dbReference>
<dbReference type="Proteomes" id="UP000826709">
    <property type="component" value="Chromosome"/>
</dbReference>
<feature type="domain" description="Response regulatory" evidence="5">
    <location>
        <begin position="1072"/>
        <end position="1189"/>
    </location>
</feature>
<dbReference type="InterPro" id="IPR004358">
    <property type="entry name" value="Sig_transdc_His_kin-like_C"/>
</dbReference>
<dbReference type="InterPro" id="IPR001610">
    <property type="entry name" value="PAC"/>
</dbReference>
<proteinExistence type="predicted"/>
<dbReference type="KEGG" id="mfk:E2N92_07530"/>
<dbReference type="PRINTS" id="PR00344">
    <property type="entry name" value="BCTRLSENSOR"/>
</dbReference>
<dbReference type="InterPro" id="IPR029016">
    <property type="entry name" value="GAF-like_dom_sf"/>
</dbReference>
<keyword evidence="1" id="KW-0597">Phosphoprotein</keyword>
<dbReference type="SMART" id="SM00086">
    <property type="entry name" value="PAC"/>
    <property type="match status" value="2"/>
</dbReference>
<feature type="domain" description="PAS" evidence="2">
    <location>
        <begin position="14"/>
        <end position="81"/>
    </location>
</feature>
<organism evidence="6 7">
    <name type="scientific">Methanofollis formosanus</name>
    <dbReference type="NCBI Taxonomy" id="299308"/>
    <lineage>
        <taxon>Archaea</taxon>
        <taxon>Methanobacteriati</taxon>
        <taxon>Methanobacteriota</taxon>
        <taxon>Stenosarchaea group</taxon>
        <taxon>Methanomicrobia</taxon>
        <taxon>Methanomicrobiales</taxon>
        <taxon>Methanomicrobiaceae</taxon>
        <taxon>Methanofollis</taxon>
    </lineage>
</organism>
<dbReference type="CDD" id="cd00130">
    <property type="entry name" value="PAS"/>
    <property type="match status" value="3"/>
</dbReference>
<evidence type="ECO:0000259" key="2">
    <source>
        <dbReference type="SMART" id="SM00091"/>
    </source>
</evidence>
<feature type="domain" description="Histidine kinase/HSP90-like ATPase" evidence="3">
    <location>
        <begin position="936"/>
        <end position="1051"/>
    </location>
</feature>
<dbReference type="AlphaFoldDB" id="A0A8G1A249"/>
<dbReference type="Gene3D" id="3.30.450.20">
    <property type="entry name" value="PAS domain"/>
    <property type="match status" value="4"/>
</dbReference>
<dbReference type="SUPFAM" id="SSF55785">
    <property type="entry name" value="PYP-like sensor domain (PAS domain)"/>
    <property type="match status" value="4"/>
</dbReference>
<dbReference type="InterPro" id="IPR011006">
    <property type="entry name" value="CheY-like_superfamily"/>
</dbReference>
<dbReference type="NCBIfam" id="TIGR00229">
    <property type="entry name" value="sensory_box"/>
    <property type="match status" value="2"/>
</dbReference>
<feature type="domain" description="PAS" evidence="2">
    <location>
        <begin position="245"/>
        <end position="311"/>
    </location>
</feature>
<dbReference type="CDD" id="cd00082">
    <property type="entry name" value="HisKA"/>
    <property type="match status" value="1"/>
</dbReference>
<feature type="domain" description="PAS" evidence="2">
    <location>
        <begin position="127"/>
        <end position="193"/>
    </location>
</feature>
<dbReference type="SUPFAM" id="SSF52172">
    <property type="entry name" value="CheY-like"/>
    <property type="match status" value="1"/>
</dbReference>
<feature type="domain" description="PAS" evidence="2">
    <location>
        <begin position="683"/>
        <end position="751"/>
    </location>
</feature>
<dbReference type="InterPro" id="IPR036890">
    <property type="entry name" value="HATPase_C_sf"/>
</dbReference>
<dbReference type="CDD" id="cd17535">
    <property type="entry name" value="REC_NarL-like"/>
    <property type="match status" value="1"/>
</dbReference>
<accession>A0A8G1A249</accession>
<dbReference type="GO" id="GO:0000155">
    <property type="term" value="F:phosphorelay sensor kinase activity"/>
    <property type="evidence" value="ECO:0007669"/>
    <property type="project" value="InterPro"/>
</dbReference>
<dbReference type="Gene3D" id="3.40.50.2300">
    <property type="match status" value="1"/>
</dbReference>
<dbReference type="Gene3D" id="3.30.450.40">
    <property type="match status" value="1"/>
</dbReference>
<dbReference type="InterPro" id="IPR001789">
    <property type="entry name" value="Sig_transdc_resp-reg_receiver"/>
</dbReference>
<dbReference type="InterPro" id="IPR000014">
    <property type="entry name" value="PAS"/>
</dbReference>
<dbReference type="Pfam" id="PF02518">
    <property type="entry name" value="HATPase_c"/>
    <property type="match status" value="1"/>
</dbReference>
<evidence type="ECO:0000259" key="3">
    <source>
        <dbReference type="SMART" id="SM00387"/>
    </source>
</evidence>
<protein>
    <submittedName>
        <fullName evidence="6">PAS domain-containing protein</fullName>
    </submittedName>
</protein>
<gene>
    <name evidence="6" type="ORF">E2N92_07530</name>
</gene>
<evidence type="ECO:0000256" key="1">
    <source>
        <dbReference type="ARBA" id="ARBA00022553"/>
    </source>
</evidence>
<dbReference type="Pfam" id="PF08448">
    <property type="entry name" value="PAS_4"/>
    <property type="match status" value="1"/>
</dbReference>
<dbReference type="Gene3D" id="3.30.565.10">
    <property type="entry name" value="Histidine kinase-like ATPase, C-terminal domain"/>
    <property type="match status" value="1"/>
</dbReference>
<dbReference type="InterPro" id="IPR036097">
    <property type="entry name" value="HisK_dim/P_sf"/>
</dbReference>
<evidence type="ECO:0000259" key="4">
    <source>
        <dbReference type="SMART" id="SM00388"/>
    </source>
</evidence>
<dbReference type="SMART" id="SM00091">
    <property type="entry name" value="PAS"/>
    <property type="match status" value="5"/>
</dbReference>
<dbReference type="SMART" id="SM00388">
    <property type="entry name" value="HisKA"/>
    <property type="match status" value="1"/>
</dbReference>
<dbReference type="EMBL" id="CP037968">
    <property type="protein sequence ID" value="QYZ79298.1"/>
    <property type="molecule type" value="Genomic_DNA"/>
</dbReference>
<dbReference type="Pfam" id="PF00072">
    <property type="entry name" value="Response_reg"/>
    <property type="match status" value="1"/>
</dbReference>
<keyword evidence="7" id="KW-1185">Reference proteome</keyword>
<name>A0A8G1A249_9EURY</name>
<feature type="domain" description="PAS" evidence="2">
    <location>
        <begin position="563"/>
        <end position="628"/>
    </location>
</feature>
<reference evidence="6" key="1">
    <citation type="journal article" date="2005" name="Int. J. Syst. Evol. Microbiol.">
        <title>Methanofollis formosanus sp. nov., isolated from a fish pond.</title>
        <authorList>
            <person name="Wu S.Y."/>
            <person name="Chen S.C."/>
            <person name="Lai M.C."/>
        </authorList>
    </citation>
    <scope>NUCLEOTIDE SEQUENCE</scope>
    <source>
        <strain evidence="6">ML15</strain>
    </source>
</reference>
<dbReference type="SUPFAM" id="SSF47384">
    <property type="entry name" value="Homodimeric domain of signal transducing histidine kinase"/>
    <property type="match status" value="1"/>
</dbReference>
<dbReference type="Pfam" id="PF13426">
    <property type="entry name" value="PAS_9"/>
    <property type="match status" value="3"/>
</dbReference>
<feature type="domain" description="Signal transduction histidine kinase dimerisation/phosphoacceptor" evidence="4">
    <location>
        <begin position="828"/>
        <end position="894"/>
    </location>
</feature>
<dbReference type="Gene3D" id="1.10.287.130">
    <property type="match status" value="1"/>
</dbReference>
<dbReference type="InterPro" id="IPR003661">
    <property type="entry name" value="HisK_dim/P_dom"/>
</dbReference>
<sequence>MPPDGEDCGSADEGPWRPLLDALPFVSLVTRPEDLRIVYVSPAMAGIVERRYCDFVGSDASHFFQHVVLPGGGLGVPGGAPDGTLCRFLSGGERFFSWKSQRFVSQGTEYILDTFEEQGLLAWEGSFDPSFQVRHIGSIILKWTPAFQITYIERSSADYLGYTPEELLGKPLIGTLLPEHESSARKLLRLVENVSKGPGNGSQCEIEVIRKNSTQVRILWFSTGLRGSDGEIVEYLSVGAVIADQERSLPVFSSRYAVVPISMEGKVTGWDEVAIKTFGYSEMEALGADFIDLVVPETGRPFHRRLVRAVQHSQSWIGGFISGHGYRQGICLKKDGTRFPVELSVIPGPGMPASPFSEGAVVVIRGLAEEWEAECRQMRYARNIGLLSGTAMAFVEMDGGPEIYDFIGRQIRSLAGNSIVTVNSYDPEDRSFCTRAVFAEEEERAAYVAAVGCDVVGSRFPITDQEEVLFSAERGISRASGLYKVLTRTVPCDICTFLESELGIKAIYVIPFVRRDRIFGCAIILVKESARLENADIIEAFMNQAAVAIQRHYVAEALRESEKTARALLDATPDLAFLTDHEGGILSYNEPARVAFGEDRCLTCQKVEMILGAEFAYHLHEAFGSARISGKSVQLETKGDEQVFLVKVSPFTGPDYEVTRFAVFIRDVTDARRAEEALMIANRHLNDTIEHLPDAILVIDRQGRVVSWNRAMEELTGVRKDEILGEGGHAYAVPFYGGRRPMLIDLVEAGADEVRALYPEVRRMDGPILSCVRSNLQVGEGRPLHLSATASPIIDRDGKVVGSIESIRDVTMEKTMEEEYLRNEKLESIGLLAGGIAHDFNNILTSVLGNITLSRMKIEDGRSLDHNLREAERAVKKAQAITQQLLTFSRGGAPVLETVEQPNFSSMVLETAEFVRRGIKSSFKATFDPDLWQVSIDPAQFSQVIQNLMFNADQAMPCGGTIRIEARNRMFIEDGTVPAGSYVVFSVADTGMGIPADHLSRIFDPYFTTKGEGRGLGLATVRSIVKNHGGSVTAVSDQHGSVLTVYLPAASEGMGEMSGGVETEGYSVESDAHILFMDDDEGVLSSIVPLLESEGYCVTAASEGGEAIRQYTAAYESGRPFDLVIMDLTVPGGMGGVEAIDKLRKTDPSVKAIVSSGYSTDPVMGSYREYGFAGVVRKPYPIDELFAEVRRVLSMRGV</sequence>
<dbReference type="SUPFAM" id="SSF55781">
    <property type="entry name" value="GAF domain-like"/>
    <property type="match status" value="1"/>
</dbReference>
<dbReference type="PANTHER" id="PTHR43065:SF42">
    <property type="entry name" value="TWO-COMPONENT SENSOR PPRA"/>
    <property type="match status" value="1"/>
</dbReference>
<evidence type="ECO:0000259" key="5">
    <source>
        <dbReference type="SMART" id="SM00448"/>
    </source>
</evidence>